<dbReference type="OrthoDB" id="317429at2157"/>
<evidence type="ECO:0000259" key="2">
    <source>
        <dbReference type="Pfam" id="PF26506"/>
    </source>
</evidence>
<gene>
    <name evidence="3" type="ORF">BN996_00180</name>
</gene>
<keyword evidence="4" id="KW-1185">Reference proteome</keyword>
<evidence type="ECO:0000313" key="4">
    <source>
        <dbReference type="Proteomes" id="UP000198902"/>
    </source>
</evidence>
<dbReference type="EMBL" id="CSTE01000001">
    <property type="protein sequence ID" value="CQR48733.1"/>
    <property type="molecule type" value="Genomic_DNA"/>
</dbReference>
<dbReference type="AlphaFoldDB" id="A0A0D6JMA7"/>
<name>A0A0D6JMA7_9EURY</name>
<feature type="domain" description="DUF8168" evidence="2">
    <location>
        <begin position="6"/>
        <end position="240"/>
    </location>
</feature>
<protein>
    <recommendedName>
        <fullName evidence="2">DUF8168 domain-containing protein</fullName>
    </recommendedName>
</protein>
<dbReference type="Pfam" id="PF26506">
    <property type="entry name" value="DUF8168"/>
    <property type="match status" value="1"/>
</dbReference>
<reference evidence="4" key="1">
    <citation type="submission" date="2015-03" db="EMBL/GenBank/DDBJ databases">
        <authorList>
            <person name="Urmite Genomes"/>
        </authorList>
    </citation>
    <scope>NUCLEOTIDE SEQUENCE [LARGE SCALE GENOMIC DNA]</scope>
    <source>
        <strain evidence="4">Arc-Hr</strain>
    </source>
</reference>
<evidence type="ECO:0000256" key="1">
    <source>
        <dbReference type="SAM" id="MobiDB-lite"/>
    </source>
</evidence>
<proteinExistence type="predicted"/>
<feature type="region of interest" description="Disordered" evidence="1">
    <location>
        <begin position="34"/>
        <end position="59"/>
    </location>
</feature>
<accession>A0A0D6JMA7</accession>
<evidence type="ECO:0000313" key="3">
    <source>
        <dbReference type="EMBL" id="CQR48733.1"/>
    </source>
</evidence>
<sequence length="246" mass="27844">MTDVHLAALRHDAHKFTGESHRHASATFDGVRVNEPVPQGADADAAALSRPTGDPSLTTPTHTSLYRLSICTGETPVERKHIPRSTIRQDVHDLLTEADSERAHQRWLESEVAALFNESSFYPYTSLKYHTLLTAALVYSYEIGYSFEDLALIVDDPTTTIPHRTIFTSERFNLRLAASPNSRPYAPLGDSPQRSWATIWQSLNEHPLETATNRWQMVLDSNLRRIRSWSTALQYIEDFEAWGARP</sequence>
<organism evidence="3 4">
    <name type="scientific">Haloferax massiliensis</name>
    <dbReference type="NCBI Taxonomy" id="1476858"/>
    <lineage>
        <taxon>Archaea</taxon>
        <taxon>Methanobacteriati</taxon>
        <taxon>Methanobacteriota</taxon>
        <taxon>Stenosarchaea group</taxon>
        <taxon>Halobacteria</taxon>
        <taxon>Halobacteriales</taxon>
        <taxon>Haloferacaceae</taxon>
        <taxon>Haloferax</taxon>
    </lineage>
</organism>
<dbReference type="InterPro" id="IPR058481">
    <property type="entry name" value="DUF8168"/>
</dbReference>
<dbReference type="Proteomes" id="UP000198902">
    <property type="component" value="Unassembled WGS sequence"/>
</dbReference>